<feature type="region of interest" description="Disordered" evidence="1">
    <location>
        <begin position="1"/>
        <end position="50"/>
    </location>
</feature>
<reference evidence="2" key="1">
    <citation type="submission" date="2014-02" db="EMBL/GenBank/DDBJ databases">
        <title>The Genome Sequence of Trichophyton rubrum (morphotype fischeri) CBS 288.86.</title>
        <authorList>
            <consortium name="The Broad Institute Genomics Platform"/>
            <person name="Cuomo C.A."/>
            <person name="White T.C."/>
            <person name="Graser Y."/>
            <person name="Martinez-Rossi N."/>
            <person name="Heitman J."/>
            <person name="Young S.K."/>
            <person name="Zeng Q."/>
            <person name="Gargeya S."/>
            <person name="Abouelleil A."/>
            <person name="Alvarado L."/>
            <person name="Chapman S.B."/>
            <person name="Gainer-Dewar J."/>
            <person name="Goldberg J."/>
            <person name="Griggs A."/>
            <person name="Gujja S."/>
            <person name="Hansen M."/>
            <person name="Howarth C."/>
            <person name="Imamovic A."/>
            <person name="Larimer J."/>
            <person name="Martinez D."/>
            <person name="Murphy C."/>
            <person name="Pearson M.D."/>
            <person name="Persinoti G."/>
            <person name="Poon T."/>
            <person name="Priest M."/>
            <person name="Roberts A.D."/>
            <person name="Saif S."/>
            <person name="Shea T.D."/>
            <person name="Sykes S.N."/>
            <person name="Wortman J."/>
            <person name="Nusbaum C."/>
            <person name="Birren B."/>
        </authorList>
    </citation>
    <scope>NUCLEOTIDE SEQUENCE [LARGE SCALE GENOMIC DNA]</scope>
    <source>
        <strain evidence="2">CBS 288.86</strain>
    </source>
</reference>
<dbReference type="EMBL" id="KK207753">
    <property type="protein sequence ID" value="EZF55354.1"/>
    <property type="molecule type" value="Genomic_DNA"/>
</dbReference>
<evidence type="ECO:0000313" key="2">
    <source>
        <dbReference type="EMBL" id="EZF55354.1"/>
    </source>
</evidence>
<protein>
    <submittedName>
        <fullName evidence="2">Uncharacterized protein</fullName>
    </submittedName>
</protein>
<proteinExistence type="predicted"/>
<organism evidence="2">
    <name type="scientific">Trichophyton rubrum CBS 288.86</name>
    <dbReference type="NCBI Taxonomy" id="1215330"/>
    <lineage>
        <taxon>Eukaryota</taxon>
        <taxon>Fungi</taxon>
        <taxon>Dikarya</taxon>
        <taxon>Ascomycota</taxon>
        <taxon>Pezizomycotina</taxon>
        <taxon>Eurotiomycetes</taxon>
        <taxon>Eurotiomycetidae</taxon>
        <taxon>Onygenales</taxon>
        <taxon>Arthrodermataceae</taxon>
        <taxon>Trichophyton</taxon>
    </lineage>
</organism>
<evidence type="ECO:0000256" key="1">
    <source>
        <dbReference type="SAM" id="MobiDB-lite"/>
    </source>
</evidence>
<name>A0A022WAK5_TRIRU</name>
<dbReference type="HOGENOM" id="CLU_1526263_0_0_1"/>
<accession>A0A022WAK5</accession>
<dbReference type="AlphaFoldDB" id="A0A022WAK5"/>
<dbReference type="Proteomes" id="UP000023758">
    <property type="component" value="Unassembled WGS sequence"/>
</dbReference>
<gene>
    <name evidence="2" type="ORF">H103_02058</name>
</gene>
<feature type="compositionally biased region" description="Basic and acidic residues" evidence="1">
    <location>
        <begin position="25"/>
        <end position="39"/>
    </location>
</feature>
<sequence>MGWEMRTRTGRRKRERGRWEGGQQEEVKSKAGQGKEERHRPGHCPGKSLSSKLSIHTLGRRHRSNIMAAATTGSRHRQHKLHNYTSQNVPMQAGPSEMDHGSCMVDGGQGKQAPSSCLANRSRGQVMNIDVKDQKPRTYTHTDLYDLIHIPIRMTFMENVRTSVYAGYMKLDIPCS</sequence>